<keyword evidence="3" id="KW-1185">Reference proteome</keyword>
<organism evidence="2 3">
    <name type="scientific">Discina gigas</name>
    <dbReference type="NCBI Taxonomy" id="1032678"/>
    <lineage>
        <taxon>Eukaryota</taxon>
        <taxon>Fungi</taxon>
        <taxon>Dikarya</taxon>
        <taxon>Ascomycota</taxon>
        <taxon>Pezizomycotina</taxon>
        <taxon>Pezizomycetes</taxon>
        <taxon>Pezizales</taxon>
        <taxon>Discinaceae</taxon>
        <taxon>Discina</taxon>
    </lineage>
</organism>
<evidence type="ECO:0000313" key="2">
    <source>
        <dbReference type="EMBL" id="KAL0637114.1"/>
    </source>
</evidence>
<comment type="caution">
    <text evidence="2">The sequence shown here is derived from an EMBL/GenBank/DDBJ whole genome shotgun (WGS) entry which is preliminary data.</text>
</comment>
<name>A0ABR3GMG5_9PEZI</name>
<accession>A0ABR3GMG5</accession>
<proteinExistence type="predicted"/>
<sequence>MARLHKSYSKKRVQGKKIPTPTASKTHNSAILDPPLQIDVMVVKRSDYIHDAMALERLDAAFDAISCPMNSDGEWEEEVPVAFEVVVQRKDKRELEEYEDLIDDEVKQ</sequence>
<feature type="region of interest" description="Disordered" evidence="1">
    <location>
        <begin position="1"/>
        <end position="30"/>
    </location>
</feature>
<dbReference type="EMBL" id="JBBBZM010000039">
    <property type="protein sequence ID" value="KAL0637114.1"/>
    <property type="molecule type" value="Genomic_DNA"/>
</dbReference>
<evidence type="ECO:0000256" key="1">
    <source>
        <dbReference type="SAM" id="MobiDB-lite"/>
    </source>
</evidence>
<gene>
    <name evidence="2" type="ORF">Q9L58_003937</name>
</gene>
<protein>
    <submittedName>
        <fullName evidence="2">Uncharacterized protein</fullName>
    </submittedName>
</protein>
<feature type="compositionally biased region" description="Basic residues" evidence="1">
    <location>
        <begin position="1"/>
        <end position="15"/>
    </location>
</feature>
<evidence type="ECO:0000313" key="3">
    <source>
        <dbReference type="Proteomes" id="UP001447188"/>
    </source>
</evidence>
<dbReference type="Proteomes" id="UP001447188">
    <property type="component" value="Unassembled WGS sequence"/>
</dbReference>
<reference evidence="2 3" key="1">
    <citation type="submission" date="2024-02" db="EMBL/GenBank/DDBJ databases">
        <title>Discinaceae phylogenomics.</title>
        <authorList>
            <person name="Dirks A.C."/>
            <person name="James T.Y."/>
        </authorList>
    </citation>
    <scope>NUCLEOTIDE SEQUENCE [LARGE SCALE GENOMIC DNA]</scope>
    <source>
        <strain evidence="2 3">ACD0624</strain>
    </source>
</reference>